<comment type="caution">
    <text evidence="1">The sequence shown here is derived from an EMBL/GenBank/DDBJ whole genome shotgun (WGS) entry which is preliminary data.</text>
</comment>
<reference evidence="1 2" key="1">
    <citation type="submission" date="2021-03" db="EMBL/GenBank/DDBJ databases">
        <title>Flavobacterium Flabelliformis Sp. Nov. And Flavobacterium Geliluteum Sp. Nov., Two Novel Multidrug Resistant Psychrophilic Species Isolated From Antarctica.</title>
        <authorList>
            <person name="Kralova S."/>
            <person name="Busse H.J."/>
            <person name="Bezdicek M."/>
            <person name="Nykrynova M."/>
            <person name="Kroupova E."/>
            <person name="Krsek D."/>
            <person name="Sedlacek I."/>
        </authorList>
    </citation>
    <scope>NUCLEOTIDE SEQUENCE [LARGE SCALE GENOMIC DNA]</scope>
    <source>
        <strain evidence="1 2">P4023</strain>
    </source>
</reference>
<dbReference type="RefSeq" id="WP_210645925.1">
    <property type="nucleotide sequence ID" value="NZ_JAGFBU010000003.1"/>
</dbReference>
<proteinExistence type="predicted"/>
<organism evidence="1 2">
    <name type="scientific">Flavobacterium flabelliforme</name>
    <dbReference type="NCBI Taxonomy" id="2816119"/>
    <lineage>
        <taxon>Bacteria</taxon>
        <taxon>Pseudomonadati</taxon>
        <taxon>Bacteroidota</taxon>
        <taxon>Flavobacteriia</taxon>
        <taxon>Flavobacteriales</taxon>
        <taxon>Flavobacteriaceae</taxon>
        <taxon>Flavobacterium</taxon>
    </lineage>
</organism>
<evidence type="ECO:0000313" key="2">
    <source>
        <dbReference type="Proteomes" id="UP000674217"/>
    </source>
</evidence>
<dbReference type="EMBL" id="JAGFBU010000003">
    <property type="protein sequence ID" value="MBP4141954.1"/>
    <property type="molecule type" value="Genomic_DNA"/>
</dbReference>
<dbReference type="Proteomes" id="UP000674217">
    <property type="component" value="Unassembled WGS sequence"/>
</dbReference>
<evidence type="ECO:0008006" key="3">
    <source>
        <dbReference type="Google" id="ProtNLM"/>
    </source>
</evidence>
<protein>
    <recommendedName>
        <fullName evidence="3">Competence protein CoiA-like family protein</fullName>
    </recommendedName>
</protein>
<accession>A0ABS5CTK4</accession>
<gene>
    <name evidence="1" type="ORF">J3S90_09075</name>
</gene>
<evidence type="ECO:0000313" key="1">
    <source>
        <dbReference type="EMBL" id="MBP4141954.1"/>
    </source>
</evidence>
<sequence length="560" mass="66453">MKNEINTKDSENQNDWAFDIKEIPIHITQSKSGANGYYCMGCNKEMQAIKFKNPKHQSYFRHHASNIDKDTVECIYSSRVYRERLAEHILRRLKELKLPDLYKFPPKGTIGSPILLQEKTTIHAAKVVSQLSFYEDEEGTIKWGKNPEIEDRYLLIRPDVTFFDEEDKPILFVEFVITHKLDDEKKIKLRRIGINTVQIIIPKVPEEEIEKILKSVTKVKWVYNEIESNTSYISVSKGNPKGIPFIDEEQRRLFEESYSCRTAQIGNLIRSIRRCLESQSYKRTENQFEREISRIKKASDGVRQRLDEMARSSENEIFTEFESEESTIEETGRALSTKEKESLEYYSDVERRFYSKSSDLRKEQEDTREQISAKYGIRNTAEGIREDHNDRTNTIREEEKNIAREESYLLDRERADREKEIKHFQFIEQLDFEEQSRHRAKIDKLSREIENIGRRIDSLSTEFEQKGTKLQEDHTQLENTVREGIDNRKRENQYRISVFRTGTIQLMDGKNASGIELSDRIKKLSEARRFLYHWEEEKCNDERLRVAIECIRKGDYKKWD</sequence>
<keyword evidence="2" id="KW-1185">Reference proteome</keyword>
<name>A0ABS5CTK4_9FLAO</name>